<proteinExistence type="predicted"/>
<organism evidence="1 2">
    <name type="scientific">Marinomonas polaris DSM 16579</name>
    <dbReference type="NCBI Taxonomy" id="1122206"/>
    <lineage>
        <taxon>Bacteria</taxon>
        <taxon>Pseudomonadati</taxon>
        <taxon>Pseudomonadota</taxon>
        <taxon>Gammaproteobacteria</taxon>
        <taxon>Oceanospirillales</taxon>
        <taxon>Oceanospirillaceae</taxon>
        <taxon>Marinomonas</taxon>
    </lineage>
</organism>
<keyword evidence="2" id="KW-1185">Reference proteome</keyword>
<evidence type="ECO:0000313" key="1">
    <source>
        <dbReference type="EMBL" id="SHF39141.1"/>
    </source>
</evidence>
<protein>
    <submittedName>
        <fullName evidence="1">Uncharacterized protein</fullName>
    </submittedName>
</protein>
<dbReference type="Proteomes" id="UP000184517">
    <property type="component" value="Unassembled WGS sequence"/>
</dbReference>
<accession>A0A1M5B9A9</accession>
<gene>
    <name evidence="1" type="ORF">SAMN02745753_01875</name>
</gene>
<dbReference type="STRING" id="1122206.SAMN02745753_01875"/>
<evidence type="ECO:0000313" key="2">
    <source>
        <dbReference type="Proteomes" id="UP000184517"/>
    </source>
</evidence>
<sequence>MAFFVLLATYKLVAFLTKTIFLNERNSPSFRSISTIYGALSSRSLCY</sequence>
<reference evidence="2" key="1">
    <citation type="submission" date="2016-11" db="EMBL/GenBank/DDBJ databases">
        <authorList>
            <person name="Varghese N."/>
            <person name="Submissions S."/>
        </authorList>
    </citation>
    <scope>NUCLEOTIDE SEQUENCE [LARGE SCALE GENOMIC DNA]</scope>
    <source>
        <strain evidence="2">DSM 16579</strain>
    </source>
</reference>
<name>A0A1M5B9A9_9GAMM</name>
<dbReference type="AlphaFoldDB" id="A0A1M5B9A9"/>
<dbReference type="EMBL" id="FQVF01000007">
    <property type="protein sequence ID" value="SHF39141.1"/>
    <property type="molecule type" value="Genomic_DNA"/>
</dbReference>